<dbReference type="EMBL" id="AZIL01001887">
    <property type="protein sequence ID" value="EWM23053.1"/>
    <property type="molecule type" value="Genomic_DNA"/>
</dbReference>
<feature type="region of interest" description="Disordered" evidence="1">
    <location>
        <begin position="152"/>
        <end position="175"/>
    </location>
</feature>
<gene>
    <name evidence="2" type="ORF">Naga_100245g6</name>
</gene>
<evidence type="ECO:0000256" key="1">
    <source>
        <dbReference type="SAM" id="MobiDB-lite"/>
    </source>
</evidence>
<evidence type="ECO:0000313" key="2">
    <source>
        <dbReference type="EMBL" id="EWM23053.1"/>
    </source>
</evidence>
<dbReference type="AlphaFoldDB" id="W7THT7"/>
<evidence type="ECO:0000313" key="3">
    <source>
        <dbReference type="Proteomes" id="UP000019335"/>
    </source>
</evidence>
<feature type="region of interest" description="Disordered" evidence="1">
    <location>
        <begin position="1"/>
        <end position="47"/>
    </location>
</feature>
<proteinExistence type="predicted"/>
<protein>
    <submittedName>
        <fullName evidence="2">Uncharacterized protein</fullName>
    </submittedName>
</protein>
<sequence>MGDERQSSKTKKLHDVYRAVGRKRGEGVREAAERTREDELRRPSRLSRRALRPTGKGLVAGTCVEASPVFAGMNPSEAHTLALAREETASGMAWVKSRTLAGGWDMGDGGVNVRQGVLFPQFFVHSGLSWSRVYAMGMGMMHQRCLVKPVRQHRARTSPVDHTAEGDDERGRDPGAEGRVLRVALPLVCTTCLLGVNEGCVRWWKVTKTHAKRETARQRRRTACRRMSECVRV</sequence>
<name>W7THT7_9STRA</name>
<comment type="caution">
    <text evidence="2">The sequence shown here is derived from an EMBL/GenBank/DDBJ whole genome shotgun (WGS) entry which is preliminary data.</text>
</comment>
<organism evidence="2 3">
    <name type="scientific">Nannochloropsis gaditana</name>
    <dbReference type="NCBI Taxonomy" id="72520"/>
    <lineage>
        <taxon>Eukaryota</taxon>
        <taxon>Sar</taxon>
        <taxon>Stramenopiles</taxon>
        <taxon>Ochrophyta</taxon>
        <taxon>Eustigmatophyceae</taxon>
        <taxon>Eustigmatales</taxon>
        <taxon>Monodopsidaceae</taxon>
        <taxon>Nannochloropsis</taxon>
    </lineage>
</organism>
<keyword evidence="3" id="KW-1185">Reference proteome</keyword>
<feature type="compositionally biased region" description="Basic and acidic residues" evidence="1">
    <location>
        <begin position="162"/>
        <end position="175"/>
    </location>
</feature>
<feature type="compositionally biased region" description="Basic and acidic residues" evidence="1">
    <location>
        <begin position="1"/>
        <end position="42"/>
    </location>
</feature>
<dbReference type="Proteomes" id="UP000019335">
    <property type="component" value="Chromosome 18"/>
</dbReference>
<accession>W7THT7</accession>
<reference evidence="2 3" key="1">
    <citation type="journal article" date="2014" name="Mol. Plant">
        <title>Chromosome Scale Genome Assembly and Transcriptome Profiling of Nannochloropsis gaditana in Nitrogen Depletion.</title>
        <authorList>
            <person name="Corteggiani Carpinelli E."/>
            <person name="Telatin A."/>
            <person name="Vitulo N."/>
            <person name="Forcato C."/>
            <person name="D'Angelo M."/>
            <person name="Schiavon R."/>
            <person name="Vezzi A."/>
            <person name="Giacometti G.M."/>
            <person name="Morosinotto T."/>
            <person name="Valle G."/>
        </authorList>
    </citation>
    <scope>NUCLEOTIDE SEQUENCE [LARGE SCALE GENOMIC DNA]</scope>
    <source>
        <strain evidence="2 3">B-31</strain>
    </source>
</reference>